<proteinExistence type="predicted"/>
<organism evidence="2 3">
    <name type="scientific">[Clostridium] methylpentosum DSM 5476</name>
    <dbReference type="NCBI Taxonomy" id="537013"/>
    <lineage>
        <taxon>Bacteria</taxon>
        <taxon>Bacillati</taxon>
        <taxon>Bacillota</taxon>
        <taxon>Clostridia</taxon>
        <taxon>Eubacteriales</taxon>
        <taxon>Oscillospiraceae</taxon>
        <taxon>Oscillospiraceae incertae sedis</taxon>
    </lineage>
</organism>
<evidence type="ECO:0000313" key="2">
    <source>
        <dbReference type="EMBL" id="EEG30890.1"/>
    </source>
</evidence>
<reference evidence="2 3" key="1">
    <citation type="submission" date="2009-01" db="EMBL/GenBank/DDBJ databases">
        <authorList>
            <person name="Fulton L."/>
            <person name="Clifton S."/>
            <person name="Fulton B."/>
            <person name="Xu J."/>
            <person name="Minx P."/>
            <person name="Pepin K.H."/>
            <person name="Johnson M."/>
            <person name="Bhonagiri V."/>
            <person name="Nash W.E."/>
            <person name="Mardis E.R."/>
            <person name="Wilson R.K."/>
        </authorList>
    </citation>
    <scope>NUCLEOTIDE SEQUENCE [LARGE SCALE GENOMIC DNA]</scope>
    <source>
        <strain evidence="2 3">DSM 5476</strain>
    </source>
</reference>
<comment type="caution">
    <text evidence="2">The sequence shown here is derived from an EMBL/GenBank/DDBJ whole genome shotgun (WGS) entry which is preliminary data.</text>
</comment>
<dbReference type="Pfam" id="PF12822">
    <property type="entry name" value="ECF_trnsprt"/>
    <property type="match status" value="1"/>
</dbReference>
<dbReference type="EMBL" id="ACEC01000047">
    <property type="protein sequence ID" value="EEG30890.1"/>
    <property type="molecule type" value="Genomic_DNA"/>
</dbReference>
<dbReference type="Proteomes" id="UP000003340">
    <property type="component" value="Unassembled WGS sequence"/>
</dbReference>
<dbReference type="eggNOG" id="COG4684">
    <property type="taxonomic scope" value="Bacteria"/>
</dbReference>
<keyword evidence="1" id="KW-0472">Membrane</keyword>
<keyword evidence="1" id="KW-0812">Transmembrane</keyword>
<protein>
    <recommendedName>
        <fullName evidence="4">Thiamine transporter protein (Thia_YuaJ)</fullName>
    </recommendedName>
</protein>
<feature type="transmembrane region" description="Helical" evidence="1">
    <location>
        <begin position="129"/>
        <end position="154"/>
    </location>
</feature>
<accession>C0EC89</accession>
<reference evidence="2 3" key="2">
    <citation type="submission" date="2009-02" db="EMBL/GenBank/DDBJ databases">
        <title>Draft genome sequence of Clostridium methylpentosum (DSM 5476).</title>
        <authorList>
            <person name="Sudarsanam P."/>
            <person name="Ley R."/>
            <person name="Guruge J."/>
            <person name="Turnbaugh P.J."/>
            <person name="Mahowald M."/>
            <person name="Liep D."/>
            <person name="Gordon J."/>
        </authorList>
    </citation>
    <scope>NUCLEOTIDE SEQUENCE [LARGE SCALE GENOMIC DNA]</scope>
    <source>
        <strain evidence="2 3">DSM 5476</strain>
    </source>
</reference>
<feature type="transmembrane region" description="Helical" evidence="1">
    <location>
        <begin position="7"/>
        <end position="30"/>
    </location>
</feature>
<dbReference type="InterPro" id="IPR024529">
    <property type="entry name" value="ECF_trnsprt_substrate-spec"/>
</dbReference>
<evidence type="ECO:0000313" key="3">
    <source>
        <dbReference type="Proteomes" id="UP000003340"/>
    </source>
</evidence>
<dbReference type="STRING" id="537013.CLOSTMETH_01458"/>
<dbReference type="AlphaFoldDB" id="C0EC89"/>
<evidence type="ECO:0000256" key="1">
    <source>
        <dbReference type="SAM" id="Phobius"/>
    </source>
</evidence>
<gene>
    <name evidence="2" type="ORF">CLOSTMETH_01458</name>
</gene>
<dbReference type="HOGENOM" id="CLU_088550_3_0_9"/>
<feature type="transmembrane region" description="Helical" evidence="1">
    <location>
        <begin position="96"/>
        <end position="117"/>
    </location>
</feature>
<feature type="transmembrane region" description="Helical" evidence="1">
    <location>
        <begin position="166"/>
        <end position="193"/>
    </location>
</feature>
<sequence>MKSTTKLVNLALLIAVMLVLNFTNLGLITIPFSPLKVTTLHIPVIIGACLLGPRYGGILGFFFGLLSFITHSFVAPVVTSFVFTPLYSLGDYHGNFWSLVICFVPRILIGVFAGLLFQALTKRDKNTALSAGAAGVVGSLTNTVLVLGGIALFFGQQYATVKSGALLAIIMSTVVVNGIPEAIFAGLLTAVIVRPLLKLYARR</sequence>
<feature type="transmembrane region" description="Helical" evidence="1">
    <location>
        <begin position="42"/>
        <end position="66"/>
    </location>
</feature>
<dbReference type="GO" id="GO:0022857">
    <property type="term" value="F:transmembrane transporter activity"/>
    <property type="evidence" value="ECO:0007669"/>
    <property type="project" value="InterPro"/>
</dbReference>
<feature type="transmembrane region" description="Helical" evidence="1">
    <location>
        <begin position="73"/>
        <end position="90"/>
    </location>
</feature>
<keyword evidence="3" id="KW-1185">Reference proteome</keyword>
<keyword evidence="1" id="KW-1133">Transmembrane helix</keyword>
<name>C0EC89_9FIRM</name>
<evidence type="ECO:0008006" key="4">
    <source>
        <dbReference type="Google" id="ProtNLM"/>
    </source>
</evidence>
<dbReference type="Gene3D" id="1.10.1760.20">
    <property type="match status" value="1"/>
</dbReference>